<dbReference type="GO" id="GO:0005774">
    <property type="term" value="C:vacuolar membrane"/>
    <property type="evidence" value="ECO:0007669"/>
    <property type="project" value="TreeGrafter"/>
</dbReference>
<keyword evidence="3" id="KW-0107">Calcium channel</keyword>
<evidence type="ECO:0000313" key="8">
    <source>
        <dbReference type="EMBL" id="THF97313.1"/>
    </source>
</evidence>
<organism evidence="8 9">
    <name type="scientific">Camellia sinensis var. sinensis</name>
    <name type="common">China tea</name>
    <dbReference type="NCBI Taxonomy" id="542762"/>
    <lineage>
        <taxon>Eukaryota</taxon>
        <taxon>Viridiplantae</taxon>
        <taxon>Streptophyta</taxon>
        <taxon>Embryophyta</taxon>
        <taxon>Tracheophyta</taxon>
        <taxon>Spermatophyta</taxon>
        <taxon>Magnoliopsida</taxon>
        <taxon>eudicotyledons</taxon>
        <taxon>Gunneridae</taxon>
        <taxon>Pentapetalae</taxon>
        <taxon>asterids</taxon>
        <taxon>Ericales</taxon>
        <taxon>Theaceae</taxon>
        <taxon>Camellia</taxon>
    </lineage>
</organism>
<keyword evidence="7" id="KW-0407">Ion channel</keyword>
<gene>
    <name evidence="8" type="ORF">TEA_013068</name>
</gene>
<dbReference type="PANTHER" id="PTHR46988:SF2">
    <property type="entry name" value="TWO PORE CALCIUM CHANNEL PROTEIN 1"/>
    <property type="match status" value="1"/>
</dbReference>
<dbReference type="PANTHER" id="PTHR46988">
    <property type="entry name" value="TWO PORE CALCIUM CHANNEL PROTEIN 1"/>
    <property type="match status" value="1"/>
</dbReference>
<dbReference type="Proteomes" id="UP000306102">
    <property type="component" value="Unassembled WGS sequence"/>
</dbReference>
<dbReference type="GO" id="GO:0005245">
    <property type="term" value="F:voltage-gated calcium channel activity"/>
    <property type="evidence" value="ECO:0007669"/>
    <property type="project" value="InterPro"/>
</dbReference>
<comment type="caution">
    <text evidence="8">The sequence shown here is derived from an EMBL/GenBank/DDBJ whole genome shotgun (WGS) entry which is preliminary data.</text>
</comment>
<dbReference type="GO" id="GO:0000325">
    <property type="term" value="C:plant-type vacuole"/>
    <property type="evidence" value="ECO:0007669"/>
    <property type="project" value="TreeGrafter"/>
</dbReference>
<name>A0A4S4D5Z6_CAMSN</name>
<keyword evidence="4" id="KW-0677">Repeat</keyword>
<keyword evidence="9" id="KW-1185">Reference proteome</keyword>
<evidence type="ECO:0000256" key="5">
    <source>
        <dbReference type="ARBA" id="ARBA00022837"/>
    </source>
</evidence>
<proteinExistence type="predicted"/>
<dbReference type="STRING" id="542762.A0A4S4D5Z6"/>
<evidence type="ECO:0000313" key="9">
    <source>
        <dbReference type="Proteomes" id="UP000306102"/>
    </source>
</evidence>
<reference evidence="8 9" key="1">
    <citation type="journal article" date="2018" name="Proc. Natl. Acad. Sci. U.S.A.">
        <title>Draft genome sequence of Camellia sinensis var. sinensis provides insights into the evolution of the tea genome and tea quality.</title>
        <authorList>
            <person name="Wei C."/>
            <person name="Yang H."/>
            <person name="Wang S."/>
            <person name="Zhao J."/>
            <person name="Liu C."/>
            <person name="Gao L."/>
            <person name="Xia E."/>
            <person name="Lu Y."/>
            <person name="Tai Y."/>
            <person name="She G."/>
            <person name="Sun J."/>
            <person name="Cao H."/>
            <person name="Tong W."/>
            <person name="Gao Q."/>
            <person name="Li Y."/>
            <person name="Deng W."/>
            <person name="Jiang X."/>
            <person name="Wang W."/>
            <person name="Chen Q."/>
            <person name="Zhang S."/>
            <person name="Li H."/>
            <person name="Wu J."/>
            <person name="Wang P."/>
            <person name="Li P."/>
            <person name="Shi C."/>
            <person name="Zheng F."/>
            <person name="Jian J."/>
            <person name="Huang B."/>
            <person name="Shan D."/>
            <person name="Shi M."/>
            <person name="Fang C."/>
            <person name="Yue Y."/>
            <person name="Li F."/>
            <person name="Li D."/>
            <person name="Wei S."/>
            <person name="Han B."/>
            <person name="Jiang C."/>
            <person name="Yin Y."/>
            <person name="Xia T."/>
            <person name="Zhang Z."/>
            <person name="Bennetzen J.L."/>
            <person name="Zhao S."/>
            <person name="Wan X."/>
        </authorList>
    </citation>
    <scope>NUCLEOTIDE SEQUENCE [LARGE SCALE GENOMIC DNA]</scope>
    <source>
        <strain evidence="9">cv. Shuchazao</strain>
        <tissue evidence="8">Leaf</tissue>
    </source>
</reference>
<evidence type="ECO:0000256" key="3">
    <source>
        <dbReference type="ARBA" id="ARBA00022673"/>
    </source>
</evidence>
<evidence type="ECO:0000256" key="7">
    <source>
        <dbReference type="ARBA" id="ARBA00023303"/>
    </source>
</evidence>
<keyword evidence="5" id="KW-0106">Calcium</keyword>
<dbReference type="InterPro" id="IPR044581">
    <property type="entry name" value="TPC1_plant"/>
</dbReference>
<protein>
    <submittedName>
        <fullName evidence="8">Uncharacterized protein</fullName>
    </submittedName>
</protein>
<keyword evidence="2" id="KW-0109">Calcium transport</keyword>
<dbReference type="EMBL" id="SDRB02012578">
    <property type="protein sequence ID" value="THF97313.1"/>
    <property type="molecule type" value="Genomic_DNA"/>
</dbReference>
<keyword evidence="6" id="KW-0406">Ion transport</keyword>
<accession>A0A4S4D5Z6</accession>
<sequence length="301" mass="34598">MSEGQWAMLPESKLKPLHYSSSLISQFLHSTEEEEVAKSNRPLEWSNHRSSDERWLAQYVETLSFKLQAPNQGGLQAPPTASPSLLMSFQVTMVKCMRLGYMSETCSCNVQGIVSHPDQLIAFFQAEDGVGLPEQILDQSSFETAAKFYFIFTRFDILWSLNYFALIVLNFLESCYRPRILRRESALNLFNRSSGWLSGKEVDSRGRQVLHPVVRVKPLWCDEHSAFSCNNREYYFLGQLPYLTGAESLVYEGVTLIILMIHTFFPISYEGFSIYWKSALNILKKHNNVQNTKKICQDCLQ</sequence>
<evidence type="ECO:0000256" key="1">
    <source>
        <dbReference type="ARBA" id="ARBA00022448"/>
    </source>
</evidence>
<dbReference type="AlphaFoldDB" id="A0A4S4D5Z6"/>
<evidence type="ECO:0000256" key="2">
    <source>
        <dbReference type="ARBA" id="ARBA00022568"/>
    </source>
</evidence>
<evidence type="ECO:0000256" key="6">
    <source>
        <dbReference type="ARBA" id="ARBA00023065"/>
    </source>
</evidence>
<evidence type="ECO:0000256" key="4">
    <source>
        <dbReference type="ARBA" id="ARBA00022737"/>
    </source>
</evidence>
<keyword evidence="1" id="KW-0813">Transport</keyword>